<evidence type="ECO:0000259" key="9">
    <source>
        <dbReference type="Pfam" id="PF12932"/>
    </source>
</evidence>
<feature type="compositionally biased region" description="Basic and acidic residues" evidence="7">
    <location>
        <begin position="1125"/>
        <end position="1134"/>
    </location>
</feature>
<comment type="subcellular location">
    <subcellularLocation>
        <location evidence="1">Endoplasmic reticulum</location>
    </subcellularLocation>
    <subcellularLocation>
        <location evidence="6">Golgi apparatus membrane</location>
    </subcellularLocation>
</comment>
<gene>
    <name evidence="10" type="ORF">Nepgr_028490</name>
</gene>
<keyword evidence="6" id="KW-0472">Membrane</keyword>
<dbReference type="GO" id="GO:0012507">
    <property type="term" value="C:ER to Golgi transport vesicle membrane"/>
    <property type="evidence" value="ECO:0007669"/>
    <property type="project" value="TreeGrafter"/>
</dbReference>
<feature type="compositionally biased region" description="Low complexity" evidence="7">
    <location>
        <begin position="1324"/>
        <end position="1335"/>
    </location>
</feature>
<feature type="compositionally biased region" description="Polar residues" evidence="7">
    <location>
        <begin position="1347"/>
        <end position="1367"/>
    </location>
</feature>
<evidence type="ECO:0000256" key="6">
    <source>
        <dbReference type="RuleBase" id="RU364101"/>
    </source>
</evidence>
<keyword evidence="4 6" id="KW-0256">Endoplasmic reticulum</keyword>
<reference evidence="10" key="1">
    <citation type="submission" date="2023-05" db="EMBL/GenBank/DDBJ databases">
        <title>Nepenthes gracilis genome sequencing.</title>
        <authorList>
            <person name="Fukushima K."/>
        </authorList>
    </citation>
    <scope>NUCLEOTIDE SEQUENCE</scope>
    <source>
        <strain evidence="10">SING2019-196</strain>
    </source>
</reference>
<dbReference type="Pfam" id="PF12931">
    <property type="entry name" value="TPR_Sec16"/>
    <property type="match status" value="1"/>
</dbReference>
<evidence type="ECO:0000256" key="5">
    <source>
        <dbReference type="ARBA" id="ARBA00022892"/>
    </source>
</evidence>
<keyword evidence="11" id="KW-1185">Reference proteome</keyword>
<comment type="similarity">
    <text evidence="2 6">Belongs to the SEC16 family.</text>
</comment>
<keyword evidence="6" id="KW-0333">Golgi apparatus</keyword>
<dbReference type="InterPro" id="IPR024298">
    <property type="entry name" value="Sec16_Sec23-bd"/>
</dbReference>
<feature type="compositionally biased region" description="Polar residues" evidence="7">
    <location>
        <begin position="1225"/>
        <end position="1236"/>
    </location>
</feature>
<evidence type="ECO:0000256" key="7">
    <source>
        <dbReference type="SAM" id="MobiDB-lite"/>
    </source>
</evidence>
<evidence type="ECO:0000256" key="1">
    <source>
        <dbReference type="ARBA" id="ARBA00004240"/>
    </source>
</evidence>
<feature type="region of interest" description="Disordered" evidence="7">
    <location>
        <begin position="21"/>
        <end position="48"/>
    </location>
</feature>
<dbReference type="Proteomes" id="UP001279734">
    <property type="component" value="Unassembled WGS sequence"/>
</dbReference>
<dbReference type="GO" id="GO:0070971">
    <property type="term" value="C:endoplasmic reticulum exit site"/>
    <property type="evidence" value="ECO:0007669"/>
    <property type="project" value="UniProtKB-ARBA"/>
</dbReference>
<dbReference type="GO" id="GO:0070973">
    <property type="term" value="P:protein localization to endoplasmic reticulum exit site"/>
    <property type="evidence" value="ECO:0007669"/>
    <property type="project" value="TreeGrafter"/>
</dbReference>
<feature type="region of interest" description="Disordered" evidence="7">
    <location>
        <begin position="1324"/>
        <end position="1448"/>
    </location>
</feature>
<evidence type="ECO:0000259" key="8">
    <source>
        <dbReference type="Pfam" id="PF12931"/>
    </source>
</evidence>
<dbReference type="PANTHER" id="PTHR13402:SF6">
    <property type="entry name" value="SECRETORY 16, ISOFORM I"/>
    <property type="match status" value="1"/>
</dbReference>
<feature type="region of interest" description="Disordered" evidence="7">
    <location>
        <begin position="1118"/>
        <end position="1150"/>
    </location>
</feature>
<keyword evidence="5 6" id="KW-0931">ER-Golgi transport</keyword>
<evidence type="ECO:0000313" key="10">
    <source>
        <dbReference type="EMBL" id="GMH26647.1"/>
    </source>
</evidence>
<accession>A0AAD3TC51</accession>
<feature type="compositionally biased region" description="Basic and acidic residues" evidence="7">
    <location>
        <begin position="30"/>
        <end position="42"/>
    </location>
</feature>
<organism evidence="10 11">
    <name type="scientific">Nepenthes gracilis</name>
    <name type="common">Slender pitcher plant</name>
    <dbReference type="NCBI Taxonomy" id="150966"/>
    <lineage>
        <taxon>Eukaryota</taxon>
        <taxon>Viridiplantae</taxon>
        <taxon>Streptophyta</taxon>
        <taxon>Embryophyta</taxon>
        <taxon>Tracheophyta</taxon>
        <taxon>Spermatophyta</taxon>
        <taxon>Magnoliopsida</taxon>
        <taxon>eudicotyledons</taxon>
        <taxon>Gunneridae</taxon>
        <taxon>Pentapetalae</taxon>
        <taxon>Caryophyllales</taxon>
        <taxon>Nepenthaceae</taxon>
        <taxon>Nepenthes</taxon>
    </lineage>
</organism>
<feature type="region of interest" description="Disordered" evidence="7">
    <location>
        <begin position="551"/>
        <end position="584"/>
    </location>
</feature>
<feature type="compositionally biased region" description="Low complexity" evidence="7">
    <location>
        <begin position="1135"/>
        <end position="1146"/>
    </location>
</feature>
<evidence type="ECO:0000313" key="11">
    <source>
        <dbReference type="Proteomes" id="UP001279734"/>
    </source>
</evidence>
<dbReference type="GO" id="GO:0016192">
    <property type="term" value="P:vesicle-mediated transport"/>
    <property type="evidence" value="ECO:0007669"/>
    <property type="project" value="UniProtKB-KW"/>
</dbReference>
<protein>
    <recommendedName>
        <fullName evidence="6">Protein transport protein sec16</fullName>
    </recommendedName>
</protein>
<dbReference type="Pfam" id="PF12932">
    <property type="entry name" value="Sec16"/>
    <property type="match status" value="1"/>
</dbReference>
<dbReference type="CDD" id="cd09233">
    <property type="entry name" value="ACE1-Sec16-like"/>
    <property type="match status" value="1"/>
</dbReference>
<feature type="domain" description="Sec16 Sec23-binding" evidence="8">
    <location>
        <begin position="768"/>
        <end position="1029"/>
    </location>
</feature>
<dbReference type="EMBL" id="BSYO01000031">
    <property type="protein sequence ID" value="GMH26647.1"/>
    <property type="molecule type" value="Genomic_DNA"/>
</dbReference>
<feature type="compositionally biased region" description="Low complexity" evidence="7">
    <location>
        <begin position="1386"/>
        <end position="1400"/>
    </location>
</feature>
<feature type="region of interest" description="Disordered" evidence="7">
    <location>
        <begin position="1207"/>
        <end position="1312"/>
    </location>
</feature>
<dbReference type="GO" id="GO:0000139">
    <property type="term" value="C:Golgi membrane"/>
    <property type="evidence" value="ECO:0007669"/>
    <property type="project" value="UniProtKB-SubCell"/>
</dbReference>
<dbReference type="InterPro" id="IPR024340">
    <property type="entry name" value="Sec16_CCD"/>
</dbReference>
<dbReference type="GO" id="GO:0015031">
    <property type="term" value="P:protein transport"/>
    <property type="evidence" value="ECO:0007669"/>
    <property type="project" value="UniProtKB-KW"/>
</dbReference>
<keyword evidence="6" id="KW-0653">Protein transport</keyword>
<dbReference type="Gene3D" id="1.25.40.1030">
    <property type="match status" value="1"/>
</dbReference>
<dbReference type="GO" id="GO:0007030">
    <property type="term" value="P:Golgi organization"/>
    <property type="evidence" value="ECO:0007669"/>
    <property type="project" value="TreeGrafter"/>
</dbReference>
<comment type="caution">
    <text evidence="10">The sequence shown here is derived from an EMBL/GenBank/DDBJ whole genome shotgun (WGS) entry which is preliminary data.</text>
</comment>
<name>A0AAD3TC51_NEPGR</name>
<keyword evidence="3 6" id="KW-0813">Transport</keyword>
<proteinExistence type="inferred from homology"/>
<evidence type="ECO:0000256" key="2">
    <source>
        <dbReference type="ARBA" id="ARBA00005927"/>
    </source>
</evidence>
<evidence type="ECO:0000256" key="3">
    <source>
        <dbReference type="ARBA" id="ARBA00022448"/>
    </source>
</evidence>
<feature type="domain" description="Sec16 central conserved" evidence="9">
    <location>
        <begin position="585"/>
        <end position="707"/>
    </location>
</feature>
<evidence type="ECO:0000256" key="4">
    <source>
        <dbReference type="ARBA" id="ARBA00022824"/>
    </source>
</evidence>
<dbReference type="PANTHER" id="PTHR13402">
    <property type="entry name" value="RGPR-RELATED"/>
    <property type="match status" value="1"/>
</dbReference>
<sequence length="1448" mass="157346">MASNPLLELEDHTDEDFFDKLVNEDDDGDADFKASDSRTRDFADDDSDEAKTFSNLSISEIGNGYADSGAKINENVDAKNWTVKEKGQPHGDGNDFLVWSNSFSLDCGGVTDEAENGHYDSEANKETGVDANRRERGLQREDHLAGEANGSLVSSSSFSFSNGIVLDEGFIESEVKSDLTNSKIGGSASSCVKEVQWSSFNESSVHGTNKFGSYSDFFADSGEAVVENLDNESKFISGNRASNVPLENSYSYKEYQGEHGSAAKQITDGQDLNSSQSVENLYAGWMYDPNSGQWYQLDGCDAMTNGQQNIDSTGEIVQGSFDASADSYPVTSIGKSLQVSDVQKTSQSAVGTVSYVQNVVSCNQASQVNSEYPANMIFDPQYPGWYYDTIAQEWGSLETYHSTTQSTIQAYDQQSQNGFASTATYIHGHDHSINEHELSSQGLKQNLATSLSDYSEQGTNVWQHQVLSESNDVADSIRNQMWENAYNFYSEKHVGEQKAFNSIGAVPSYEKSSQGYNTSSWATGLNSFIPNGSPVQQFSFTHTVETNGPLQYGSREPDNVFQPLVPNGHHHAPHAGRPSAGRPPHALVTFGFGGKLIVMKDNSSLGNSLHGNKDAESHSIAVVNLMEAVKDKVIASGVTTGNCNYFRALCHQSFPGPLVGGNVGNKELQKWIDESISDCESPYVDYRKGEVLKLLLSLLRIACQHYGKLRSLGTDTSLRENELPESAVANLFASSKRTRVNFSQYDSSTKCLMNLPSEAQIQKTASEVQSLLITGRKKEALQLAEEGQLWGFALILAHELGEQFYVNTVKKMATSHLVAGLPLRTLCLLIAKKPEDVFSTNIVGGFGLPGSVHMSPQTVQQFVGYNMLDNWEENLAVITANRTENDHLVITHLGDSLWKDRNDIAAAHICYLVAEADFELYSDSARLCLAGGDHWNFPRTYASPAAIQRTELFEYSKVLGNSQYVLLPFQPYKLIYAHMLAEVGKVSDSLKYCQVLQKSLKAGRSPEVDTLKQLVVSLEERLKTHQQVGYAVNLAPAKIVGKFLHFIDSTAHRVVGGLPPSVPSIAQNSVQSCEPHQIVAPKVFSSQSTIAMSSLTPSALMEPTSQWAVDSNKMTMQNRSVSEPDIGRIPRQDHVNSSNGVTSSNSEGKASVSKGLFRFSRFNLGSQILQKTVGLVLKSQQGRQAKLGEANRFYYDEKLKRWIEEGAEPPAEEASPPPPPTTAAFRNQTSDSSLKNAFNEVGPATDSSLESRSSTPSGSNAGFPSIPPLSNQFSAHGRTGVRSRYVDTFNKGGGTAATLLPTPSFPSAKPANLTGAKFFIPAAASSEQPSSEPIAGSMQEAFESDKTPLTPTNEPFERLSSSPSSTMPRFPSVGSIAEKGMTGNGSSSVSSLSRRTASWSGGHENAYSPLEIAKLNPSPLSIPQSDPSTNHLPMNGGNISDDLQEVEL</sequence>
<feature type="compositionally biased region" description="Polar residues" evidence="7">
    <location>
        <begin position="1245"/>
        <end position="1274"/>
    </location>
</feature>
<feature type="compositionally biased region" description="Polar residues" evidence="7">
    <location>
        <begin position="1418"/>
        <end position="1432"/>
    </location>
</feature>